<comment type="caution">
    <text evidence="2">The sequence shown here is derived from an EMBL/GenBank/DDBJ whole genome shotgun (WGS) entry which is preliminary data.</text>
</comment>
<name>X1BUX2_9ZZZZ</name>
<organism evidence="2">
    <name type="scientific">marine sediment metagenome</name>
    <dbReference type="NCBI Taxonomy" id="412755"/>
    <lineage>
        <taxon>unclassified sequences</taxon>
        <taxon>metagenomes</taxon>
        <taxon>ecological metagenomes</taxon>
    </lineage>
</organism>
<accession>X1BUX2</accession>
<dbReference type="Pfam" id="PF13550">
    <property type="entry name" value="Phage-tail_3"/>
    <property type="match status" value="1"/>
</dbReference>
<dbReference type="InterPro" id="IPR032876">
    <property type="entry name" value="J_dom"/>
</dbReference>
<gene>
    <name evidence="2" type="ORF">S01H4_26841</name>
</gene>
<feature type="domain" description="Tip attachment protein J" evidence="1">
    <location>
        <begin position="19"/>
        <end position="185"/>
    </location>
</feature>
<reference evidence="2" key="1">
    <citation type="journal article" date="2014" name="Front. Microbiol.">
        <title>High frequency of phylogenetically diverse reductive dehalogenase-homologous genes in deep subseafloor sedimentary metagenomes.</title>
        <authorList>
            <person name="Kawai M."/>
            <person name="Futagami T."/>
            <person name="Toyoda A."/>
            <person name="Takaki Y."/>
            <person name="Nishi S."/>
            <person name="Hori S."/>
            <person name="Arai W."/>
            <person name="Tsubouchi T."/>
            <person name="Morono Y."/>
            <person name="Uchiyama I."/>
            <person name="Ito T."/>
            <person name="Fujiyama A."/>
            <person name="Inagaki F."/>
            <person name="Takami H."/>
        </authorList>
    </citation>
    <scope>NUCLEOTIDE SEQUENCE</scope>
    <source>
        <strain evidence="2">Expedition CK06-06</strain>
    </source>
</reference>
<dbReference type="EMBL" id="BART01013003">
    <property type="protein sequence ID" value="GAG87958.1"/>
    <property type="molecule type" value="Genomic_DNA"/>
</dbReference>
<evidence type="ECO:0000313" key="2">
    <source>
        <dbReference type="EMBL" id="GAG87958.1"/>
    </source>
</evidence>
<dbReference type="AlphaFoldDB" id="X1BUX2"/>
<feature type="non-terminal residue" evidence="2">
    <location>
        <position position="1"/>
    </location>
</feature>
<proteinExistence type="predicted"/>
<sequence length="217" mass="24598">ESYCNSNGLLFAFALEGQRPVMDWVDLINSHYFGYLVMSGGKIKLGCYRLQDPVATLTVDDLVVESEDDVPVQIKKRPYKDTANKIELSWTNRAKLYENSVVVANDEVDQRVSRKVRTRSLQLAGITESELAQDTAYRMLFESLFRFTSYIFKLGYKNMLLEAGDVVLLSDGGVIVEQRVRITMVRQSKDGRTLDVEAMEDLPYLYEIAEAEAASPD</sequence>
<evidence type="ECO:0000259" key="1">
    <source>
        <dbReference type="Pfam" id="PF13550"/>
    </source>
</evidence>
<protein>
    <recommendedName>
        <fullName evidence="1">Tip attachment protein J domain-containing protein</fullName>
    </recommendedName>
</protein>